<feature type="active site" description="For Fru-6P isomerization activity" evidence="10">
    <location>
        <position position="602"/>
    </location>
</feature>
<comment type="subcellular location">
    <subcellularLocation>
        <location evidence="2 10">Cytoplasm</location>
    </subcellularLocation>
</comment>
<dbReference type="HAMAP" id="MF_00164">
    <property type="entry name" value="GlmS"/>
    <property type="match status" value="1"/>
</dbReference>
<gene>
    <name evidence="10" type="primary">glmS</name>
    <name evidence="13" type="ORF">AMC99_01727</name>
</gene>
<dbReference type="FunFam" id="3.60.20.10:FF:000006">
    <property type="entry name" value="Glutamine--fructose-6-phosphate aminotransferase [isomerizing]"/>
    <property type="match status" value="1"/>
</dbReference>
<proteinExistence type="inferred from homology"/>
<dbReference type="InterPro" id="IPR035490">
    <property type="entry name" value="GlmS/FrlB_SIS"/>
</dbReference>
<dbReference type="GO" id="GO:0005829">
    <property type="term" value="C:cytosol"/>
    <property type="evidence" value="ECO:0007669"/>
    <property type="project" value="TreeGrafter"/>
</dbReference>
<dbReference type="PANTHER" id="PTHR10937">
    <property type="entry name" value="GLUCOSAMINE--FRUCTOSE-6-PHOSPHATE AMINOTRANSFERASE, ISOMERIZING"/>
    <property type="match status" value="1"/>
</dbReference>
<dbReference type="PROSITE" id="PS51464">
    <property type="entry name" value="SIS"/>
    <property type="match status" value="2"/>
</dbReference>
<dbReference type="SUPFAM" id="SSF56235">
    <property type="entry name" value="N-terminal nucleophile aminohydrolases (Ntn hydrolases)"/>
    <property type="match status" value="1"/>
</dbReference>
<dbReference type="PATRIC" id="fig|361183.4.peg.1697"/>
<dbReference type="InterPro" id="IPR029055">
    <property type="entry name" value="Ntn_hydrolases_N"/>
</dbReference>
<feature type="domain" description="Glutamine amidotransferase type-2" evidence="11">
    <location>
        <begin position="2"/>
        <end position="217"/>
    </location>
</feature>
<sequence>MCGIIGIVGNDMVADRLVDGLKRMEYRGYDSSGICVVHDGQLVRRRAEGKLANLVDVLKAQPADGSIGIAHTRWATHGAPTANNAHPHATGEVALVHNGIIENFKSLRDELTAAGRTLDSETDTEVVAHLVSREIENGASPEDTMKTVLPRLRGAFALAIAFRQHPDMLIGARLGSPLVIGYGEGEMYLGSDALALAPLTQRISYLEEGDWVVVTKDGARIYDADNNAVERDVVTSGASAAAVEKGNYRHFMQKEIFEQPTVVAQTLGSYLRQADNSVALPQIDFDLSAINRITIVACGTSYYAGMVAKYWFEQFARVPVDIDVASEFRYREPVLEDGGLSLFISQSGETADTLAALRHCKEAGQTIGVVVNVPTSSMAREADLLLPTHAGPEIGVASTKAFTCQLAVLAALAAHMAVKKGRMSREEEQEVVRHLLEAPACLNSALDHDDDIASMAHLIAPARDVLYLGRGPDYPLALEGALKLKEISYIHAEGYASGEMKHGPIALIDEDVPVIVLAPSGPLFEKTVSNMQEVRARGGKVVLISDEEGLEEAGEDCIATIQMPKVHPLIAPLVYAVPVQLLAYHVACVKGTDVDQPRNLAKSVTVE</sequence>
<comment type="catalytic activity">
    <reaction evidence="1 10">
        <text>D-fructose 6-phosphate + L-glutamine = D-glucosamine 6-phosphate + L-glutamate</text>
        <dbReference type="Rhea" id="RHEA:13237"/>
        <dbReference type="ChEBI" id="CHEBI:29985"/>
        <dbReference type="ChEBI" id="CHEBI:58359"/>
        <dbReference type="ChEBI" id="CHEBI:58725"/>
        <dbReference type="ChEBI" id="CHEBI:61527"/>
        <dbReference type="EC" id="2.6.1.16"/>
    </reaction>
</comment>
<feature type="domain" description="SIS" evidence="12">
    <location>
        <begin position="455"/>
        <end position="597"/>
    </location>
</feature>
<keyword evidence="5 10" id="KW-0963">Cytoplasm</keyword>
<dbReference type="Gene3D" id="3.60.20.10">
    <property type="entry name" value="Glutamine Phosphoribosylpyrophosphate, subunit 1, domain 1"/>
    <property type="match status" value="1"/>
</dbReference>
<dbReference type="PANTHER" id="PTHR10937:SF0">
    <property type="entry name" value="GLUTAMINE--FRUCTOSE-6-PHOSPHATE TRANSAMINASE (ISOMERIZING)"/>
    <property type="match status" value="1"/>
</dbReference>
<dbReference type="NCBIfam" id="NF001484">
    <property type="entry name" value="PRK00331.1"/>
    <property type="match status" value="1"/>
</dbReference>
<accession>A0A0M4LV91</accession>
<dbReference type="CDD" id="cd00714">
    <property type="entry name" value="GFAT"/>
    <property type="match status" value="1"/>
</dbReference>
<reference evidence="13 14" key="1">
    <citation type="submission" date="2015-09" db="EMBL/GenBank/DDBJ databases">
        <title>Complete genome sequence of a benzo[a]pyrene-degrading bacterium Altererythrobacter epoxidivorans CGMCC 1.7731T.</title>
        <authorList>
            <person name="Li Z."/>
            <person name="Cheng H."/>
            <person name="Huo Y."/>
            <person name="Xu X."/>
        </authorList>
    </citation>
    <scope>NUCLEOTIDE SEQUENCE [LARGE SCALE GENOMIC DNA]</scope>
    <source>
        <strain evidence="13 14">CGMCC 1.7731</strain>
    </source>
</reference>
<evidence type="ECO:0000313" key="14">
    <source>
        <dbReference type="Proteomes" id="UP000057938"/>
    </source>
</evidence>
<dbReference type="GO" id="GO:0006487">
    <property type="term" value="P:protein N-linked glycosylation"/>
    <property type="evidence" value="ECO:0007669"/>
    <property type="project" value="TreeGrafter"/>
</dbReference>
<dbReference type="PROSITE" id="PS51278">
    <property type="entry name" value="GATASE_TYPE_2"/>
    <property type="match status" value="1"/>
</dbReference>
<comment type="function">
    <text evidence="10">Catalyzes the first step in hexosamine metabolism, converting fructose-6P into glucosamine-6P using glutamine as a nitrogen source.</text>
</comment>
<name>A0A0M4LV91_9SPHN</name>
<dbReference type="GO" id="GO:0046349">
    <property type="term" value="P:amino sugar biosynthetic process"/>
    <property type="evidence" value="ECO:0007669"/>
    <property type="project" value="UniProtKB-ARBA"/>
</dbReference>
<dbReference type="InterPro" id="IPR035466">
    <property type="entry name" value="GlmS/AgaS_SIS"/>
</dbReference>
<evidence type="ECO:0000256" key="2">
    <source>
        <dbReference type="ARBA" id="ARBA00004496"/>
    </source>
</evidence>
<feature type="domain" description="SIS" evidence="12">
    <location>
        <begin position="283"/>
        <end position="422"/>
    </location>
</feature>
<evidence type="ECO:0000259" key="11">
    <source>
        <dbReference type="PROSITE" id="PS51278"/>
    </source>
</evidence>
<dbReference type="Pfam" id="PF13522">
    <property type="entry name" value="GATase_6"/>
    <property type="match status" value="1"/>
</dbReference>
<dbReference type="CDD" id="cd05009">
    <property type="entry name" value="SIS_GlmS_GlmD_2"/>
    <property type="match status" value="1"/>
</dbReference>
<evidence type="ECO:0000256" key="4">
    <source>
        <dbReference type="ARBA" id="ARBA00016090"/>
    </source>
</evidence>
<evidence type="ECO:0000259" key="12">
    <source>
        <dbReference type="PROSITE" id="PS51464"/>
    </source>
</evidence>
<keyword evidence="7 10" id="KW-0808">Transferase</keyword>
<dbReference type="SUPFAM" id="SSF53697">
    <property type="entry name" value="SIS domain"/>
    <property type="match status" value="1"/>
</dbReference>
<dbReference type="CDD" id="cd05008">
    <property type="entry name" value="SIS_GlmS_GlmD_1"/>
    <property type="match status" value="1"/>
</dbReference>
<dbReference type="GO" id="GO:0006047">
    <property type="term" value="P:UDP-N-acetylglucosamine metabolic process"/>
    <property type="evidence" value="ECO:0007669"/>
    <property type="project" value="TreeGrafter"/>
</dbReference>
<feature type="initiator methionine" description="Removed" evidence="10">
    <location>
        <position position="1"/>
    </location>
</feature>
<dbReference type="KEGG" id="aep:AMC99_01727"/>
<keyword evidence="14" id="KW-1185">Reference proteome</keyword>
<dbReference type="EC" id="2.6.1.16" evidence="3 10"/>
<dbReference type="OrthoDB" id="9761808at2"/>
<dbReference type="FunFam" id="3.40.50.10490:FF:000002">
    <property type="entry name" value="Glutamine--fructose-6-phosphate aminotransferase [isomerizing]"/>
    <property type="match status" value="1"/>
</dbReference>
<dbReference type="RefSeq" id="WP_061925389.1">
    <property type="nucleotide sequence ID" value="NZ_CP012669.1"/>
</dbReference>
<evidence type="ECO:0000256" key="6">
    <source>
        <dbReference type="ARBA" id="ARBA00022576"/>
    </source>
</evidence>
<keyword evidence="6 10" id="KW-0032">Aminotransferase</keyword>
<dbReference type="InterPro" id="IPR005855">
    <property type="entry name" value="GFAT"/>
</dbReference>
<dbReference type="GO" id="GO:0005975">
    <property type="term" value="P:carbohydrate metabolic process"/>
    <property type="evidence" value="ECO:0007669"/>
    <property type="project" value="UniProtKB-UniRule"/>
</dbReference>
<dbReference type="InterPro" id="IPR001347">
    <property type="entry name" value="SIS_dom"/>
</dbReference>
<comment type="subunit">
    <text evidence="10">Homodimer.</text>
</comment>
<keyword evidence="8" id="KW-0677">Repeat</keyword>
<feature type="active site" description="Nucleophile; for GATase activity" evidence="10">
    <location>
        <position position="2"/>
    </location>
</feature>
<keyword evidence="9" id="KW-0315">Glutamine amidotransferase</keyword>
<dbReference type="Proteomes" id="UP000057938">
    <property type="component" value="Chromosome"/>
</dbReference>
<dbReference type="EMBL" id="CP012669">
    <property type="protein sequence ID" value="ALE17017.1"/>
    <property type="molecule type" value="Genomic_DNA"/>
</dbReference>
<dbReference type="GO" id="GO:0006002">
    <property type="term" value="P:fructose 6-phosphate metabolic process"/>
    <property type="evidence" value="ECO:0007669"/>
    <property type="project" value="TreeGrafter"/>
</dbReference>
<dbReference type="InterPro" id="IPR047084">
    <property type="entry name" value="GFAT_N"/>
</dbReference>
<dbReference type="Pfam" id="PF01380">
    <property type="entry name" value="SIS"/>
    <property type="match status" value="2"/>
</dbReference>
<dbReference type="NCBIfam" id="TIGR01135">
    <property type="entry name" value="glmS"/>
    <property type="match status" value="1"/>
</dbReference>
<dbReference type="STRING" id="361183.AMC99_01727"/>
<evidence type="ECO:0000256" key="10">
    <source>
        <dbReference type="HAMAP-Rule" id="MF_00164"/>
    </source>
</evidence>
<evidence type="ECO:0000256" key="1">
    <source>
        <dbReference type="ARBA" id="ARBA00001031"/>
    </source>
</evidence>
<dbReference type="InterPro" id="IPR046348">
    <property type="entry name" value="SIS_dom_sf"/>
</dbReference>
<evidence type="ECO:0000256" key="7">
    <source>
        <dbReference type="ARBA" id="ARBA00022679"/>
    </source>
</evidence>
<evidence type="ECO:0000256" key="3">
    <source>
        <dbReference type="ARBA" id="ARBA00012916"/>
    </source>
</evidence>
<evidence type="ECO:0000313" key="13">
    <source>
        <dbReference type="EMBL" id="ALE17017.1"/>
    </source>
</evidence>
<dbReference type="AlphaFoldDB" id="A0A0M4LV91"/>
<evidence type="ECO:0000256" key="9">
    <source>
        <dbReference type="ARBA" id="ARBA00022962"/>
    </source>
</evidence>
<dbReference type="GO" id="GO:0097367">
    <property type="term" value="F:carbohydrate derivative binding"/>
    <property type="evidence" value="ECO:0007669"/>
    <property type="project" value="InterPro"/>
</dbReference>
<dbReference type="GO" id="GO:0004360">
    <property type="term" value="F:glutamine-fructose-6-phosphate transaminase (isomerizing) activity"/>
    <property type="evidence" value="ECO:0007669"/>
    <property type="project" value="UniProtKB-UniRule"/>
</dbReference>
<protein>
    <recommendedName>
        <fullName evidence="4 10">Glutamine--fructose-6-phosphate aminotransferase [isomerizing]</fullName>
        <ecNumber evidence="3 10">2.6.1.16</ecNumber>
    </recommendedName>
    <alternativeName>
        <fullName evidence="10">D-fructose-6-phosphate amidotransferase</fullName>
    </alternativeName>
    <alternativeName>
        <fullName evidence="10">GFAT</fullName>
    </alternativeName>
    <alternativeName>
        <fullName evidence="10">Glucosamine-6-phosphate synthase</fullName>
    </alternativeName>
    <alternativeName>
        <fullName evidence="10">Hexosephosphate aminotransferase</fullName>
    </alternativeName>
    <alternativeName>
        <fullName evidence="10">L-glutamine--D-fructose-6-phosphate amidotransferase</fullName>
    </alternativeName>
</protein>
<evidence type="ECO:0000256" key="8">
    <source>
        <dbReference type="ARBA" id="ARBA00022737"/>
    </source>
</evidence>
<organism evidence="13 14">
    <name type="scientific">Altererythrobacter epoxidivorans</name>
    <dbReference type="NCBI Taxonomy" id="361183"/>
    <lineage>
        <taxon>Bacteria</taxon>
        <taxon>Pseudomonadati</taxon>
        <taxon>Pseudomonadota</taxon>
        <taxon>Alphaproteobacteria</taxon>
        <taxon>Sphingomonadales</taxon>
        <taxon>Erythrobacteraceae</taxon>
        <taxon>Altererythrobacter</taxon>
    </lineage>
</organism>
<dbReference type="FunFam" id="3.40.50.10490:FF:000001">
    <property type="entry name" value="Glutamine--fructose-6-phosphate aminotransferase [isomerizing]"/>
    <property type="match status" value="1"/>
</dbReference>
<evidence type="ECO:0000256" key="5">
    <source>
        <dbReference type="ARBA" id="ARBA00022490"/>
    </source>
</evidence>
<dbReference type="InterPro" id="IPR017932">
    <property type="entry name" value="GATase_2_dom"/>
</dbReference>
<dbReference type="Gene3D" id="3.40.50.10490">
    <property type="entry name" value="Glucose-6-phosphate isomerase like protein, domain 1"/>
    <property type="match status" value="2"/>
</dbReference>